<evidence type="ECO:0000259" key="3">
    <source>
        <dbReference type="Pfam" id="PF01478"/>
    </source>
</evidence>
<evidence type="ECO:0000313" key="5">
    <source>
        <dbReference type="Proteomes" id="UP000014387"/>
    </source>
</evidence>
<feature type="transmembrane region" description="Helical" evidence="2">
    <location>
        <begin position="123"/>
        <end position="142"/>
    </location>
</feature>
<dbReference type="OrthoDB" id="2087435at2"/>
<dbReference type="Proteomes" id="UP000014387">
    <property type="component" value="Unassembled WGS sequence"/>
</dbReference>
<evidence type="ECO:0000313" key="4">
    <source>
        <dbReference type="EMBL" id="EPD30450.1"/>
    </source>
</evidence>
<sequence>MTMQSITWVLAAVAGVAVVVWATFSGPGYLDKYFDKANKRPFTRMELALYSAIPQLVVAVFGLTDPFLIATVPLAGLLSLIAVVDGRTKKIPNVLTFLAMISLVLGGIIGILIRFFALHEPTSIVGVVAGALIWLAPLWMLYMFGGGIGRGDVKLAPIIGAWLGLYGAGVAFGGLLTAVIVGGIYAFALLLSRKAKWSSTVAFAPALVAGSLIAWFVTGGAVSPW</sequence>
<feature type="transmembrane region" description="Helical" evidence="2">
    <location>
        <begin position="202"/>
        <end position="222"/>
    </location>
</feature>
<comment type="similarity">
    <text evidence="1">Belongs to the peptidase A24 family.</text>
</comment>
<keyword evidence="5" id="KW-1185">Reference proteome</keyword>
<dbReference type="PANTHER" id="PTHR30487">
    <property type="entry name" value="TYPE 4 PREPILIN-LIKE PROTEINS LEADER PEPTIDE-PROCESSING ENZYME"/>
    <property type="match status" value="1"/>
</dbReference>
<dbReference type="InterPro" id="IPR000045">
    <property type="entry name" value="Prepilin_IV_endopep_pep"/>
</dbReference>
<proteinExistence type="inferred from homology"/>
<gene>
    <name evidence="4" type="ORF">HMPREF9238_00193</name>
</gene>
<keyword evidence="2" id="KW-1133">Transmembrane helix</keyword>
<reference evidence="4 5" key="1">
    <citation type="submission" date="2013-05" db="EMBL/GenBank/DDBJ databases">
        <title>The Genome Sequence of Actinomyces europaeus ACS-120-V-COL10B.</title>
        <authorList>
            <consortium name="The Broad Institute Genomics Platform"/>
            <person name="Earl A."/>
            <person name="Ward D."/>
            <person name="Feldgarden M."/>
            <person name="Gevers D."/>
            <person name="Saerens B."/>
            <person name="Vaneechoutte M."/>
            <person name="Walker B."/>
            <person name="Young S."/>
            <person name="Zeng Q."/>
            <person name="Gargeya S."/>
            <person name="Fitzgerald M."/>
            <person name="Haas B."/>
            <person name="Abouelleil A."/>
            <person name="Allen A.W."/>
            <person name="Alvarado L."/>
            <person name="Arachchi H.M."/>
            <person name="Berlin A.M."/>
            <person name="Chapman S.B."/>
            <person name="Gainer-Dewar J."/>
            <person name="Goldberg J."/>
            <person name="Griggs A."/>
            <person name="Gujja S."/>
            <person name="Hansen M."/>
            <person name="Howarth C."/>
            <person name="Imamovic A."/>
            <person name="Ireland A."/>
            <person name="Larimer J."/>
            <person name="McCowan C."/>
            <person name="Murphy C."/>
            <person name="Pearson M."/>
            <person name="Poon T.W."/>
            <person name="Priest M."/>
            <person name="Roberts A."/>
            <person name="Saif S."/>
            <person name="Shea T."/>
            <person name="Sisk P."/>
            <person name="Sykes S."/>
            <person name="Wortman J."/>
            <person name="Nusbaum C."/>
            <person name="Birren B."/>
        </authorList>
    </citation>
    <scope>NUCLEOTIDE SEQUENCE [LARGE SCALE GENOMIC DNA]</scope>
    <source>
        <strain evidence="4 5">ACS-120-V-Col10b</strain>
    </source>
</reference>
<keyword evidence="2" id="KW-0472">Membrane</keyword>
<comment type="caution">
    <text evidence="4">The sequence shown here is derived from an EMBL/GenBank/DDBJ whole genome shotgun (WGS) entry which is preliminary data.</text>
</comment>
<evidence type="ECO:0000256" key="2">
    <source>
        <dbReference type="SAM" id="Phobius"/>
    </source>
</evidence>
<dbReference type="RefSeq" id="WP_016443562.1">
    <property type="nucleotide sequence ID" value="NZ_KE150266.1"/>
</dbReference>
<dbReference type="Pfam" id="PF01478">
    <property type="entry name" value="Peptidase_A24"/>
    <property type="match status" value="1"/>
</dbReference>
<feature type="transmembrane region" description="Helical" evidence="2">
    <location>
        <begin position="163"/>
        <end position="190"/>
    </location>
</feature>
<accession>A0A9W5RDP6</accession>
<dbReference type="GO" id="GO:0005886">
    <property type="term" value="C:plasma membrane"/>
    <property type="evidence" value="ECO:0007669"/>
    <property type="project" value="TreeGrafter"/>
</dbReference>
<dbReference type="AlphaFoldDB" id="A0A9W5RDP6"/>
<feature type="transmembrane region" description="Helical" evidence="2">
    <location>
        <begin position="6"/>
        <end position="30"/>
    </location>
</feature>
<protein>
    <recommendedName>
        <fullName evidence="3">Prepilin type IV endopeptidase peptidase domain-containing protein</fullName>
    </recommendedName>
</protein>
<dbReference type="Gene3D" id="1.20.120.1220">
    <property type="match status" value="1"/>
</dbReference>
<feature type="transmembrane region" description="Helical" evidence="2">
    <location>
        <begin position="96"/>
        <end position="117"/>
    </location>
</feature>
<evidence type="ECO:0000256" key="1">
    <source>
        <dbReference type="ARBA" id="ARBA00005801"/>
    </source>
</evidence>
<name>A0A9W5RDP6_9ACTO</name>
<dbReference type="InterPro" id="IPR050882">
    <property type="entry name" value="Prepilin_peptidase/N-MTase"/>
</dbReference>
<dbReference type="GO" id="GO:0004190">
    <property type="term" value="F:aspartic-type endopeptidase activity"/>
    <property type="evidence" value="ECO:0007669"/>
    <property type="project" value="InterPro"/>
</dbReference>
<dbReference type="EMBL" id="AGWN01000001">
    <property type="protein sequence ID" value="EPD30450.1"/>
    <property type="molecule type" value="Genomic_DNA"/>
</dbReference>
<organism evidence="4 5">
    <name type="scientific">Gleimia europaea ACS-120-V-Col10b</name>
    <dbReference type="NCBI Taxonomy" id="883069"/>
    <lineage>
        <taxon>Bacteria</taxon>
        <taxon>Bacillati</taxon>
        <taxon>Actinomycetota</taxon>
        <taxon>Actinomycetes</taxon>
        <taxon>Actinomycetales</taxon>
        <taxon>Actinomycetaceae</taxon>
        <taxon>Gleimia</taxon>
    </lineage>
</organism>
<feature type="domain" description="Prepilin type IV endopeptidase peptidase" evidence="3">
    <location>
        <begin position="74"/>
        <end position="186"/>
    </location>
</feature>
<dbReference type="GO" id="GO:0006465">
    <property type="term" value="P:signal peptide processing"/>
    <property type="evidence" value="ECO:0007669"/>
    <property type="project" value="TreeGrafter"/>
</dbReference>
<dbReference type="PANTHER" id="PTHR30487:SF0">
    <property type="entry name" value="PREPILIN LEADER PEPTIDASE_N-METHYLTRANSFERASE-RELATED"/>
    <property type="match status" value="1"/>
</dbReference>
<keyword evidence="2" id="KW-0812">Transmembrane</keyword>
<feature type="transmembrane region" description="Helical" evidence="2">
    <location>
        <begin position="67"/>
        <end position="84"/>
    </location>
</feature>